<evidence type="ECO:0000313" key="3">
    <source>
        <dbReference type="Proteomes" id="UP001064489"/>
    </source>
</evidence>
<dbReference type="Pfam" id="PF07727">
    <property type="entry name" value="RVT_2"/>
    <property type="match status" value="1"/>
</dbReference>
<evidence type="ECO:0000313" key="2">
    <source>
        <dbReference type="EMBL" id="KAI9194965.1"/>
    </source>
</evidence>
<organism evidence="2 3">
    <name type="scientific">Acer negundo</name>
    <name type="common">Box elder</name>
    <dbReference type="NCBI Taxonomy" id="4023"/>
    <lineage>
        <taxon>Eukaryota</taxon>
        <taxon>Viridiplantae</taxon>
        <taxon>Streptophyta</taxon>
        <taxon>Embryophyta</taxon>
        <taxon>Tracheophyta</taxon>
        <taxon>Spermatophyta</taxon>
        <taxon>Magnoliopsida</taxon>
        <taxon>eudicotyledons</taxon>
        <taxon>Gunneridae</taxon>
        <taxon>Pentapetalae</taxon>
        <taxon>rosids</taxon>
        <taxon>malvids</taxon>
        <taxon>Sapindales</taxon>
        <taxon>Sapindaceae</taxon>
        <taxon>Hippocastanoideae</taxon>
        <taxon>Acereae</taxon>
        <taxon>Acer</taxon>
    </lineage>
</organism>
<proteinExistence type="predicted"/>
<evidence type="ECO:0000259" key="1">
    <source>
        <dbReference type="Pfam" id="PF07727"/>
    </source>
</evidence>
<name>A0AAD5P040_ACENE</name>
<dbReference type="EMBL" id="JAJSOW010000003">
    <property type="protein sequence ID" value="KAI9194965.1"/>
    <property type="molecule type" value="Genomic_DNA"/>
</dbReference>
<gene>
    <name evidence="2" type="ORF">LWI28_010466</name>
</gene>
<feature type="domain" description="Reverse transcriptase Ty1/copia-type" evidence="1">
    <location>
        <begin position="11"/>
        <end position="89"/>
    </location>
</feature>
<reference evidence="2" key="2">
    <citation type="submission" date="2023-02" db="EMBL/GenBank/DDBJ databases">
        <authorList>
            <person name="Swenson N.G."/>
            <person name="Wegrzyn J.L."/>
            <person name="Mcevoy S.L."/>
        </authorList>
    </citation>
    <scope>NUCLEOTIDE SEQUENCE</scope>
    <source>
        <strain evidence="2">91603</strain>
        <tissue evidence="2">Leaf</tissue>
    </source>
</reference>
<comment type="caution">
    <text evidence="2">The sequence shown here is derived from an EMBL/GenBank/DDBJ whole genome shotgun (WGS) entry which is preliminary data.</text>
</comment>
<dbReference type="Proteomes" id="UP001064489">
    <property type="component" value="Chromosome 1"/>
</dbReference>
<keyword evidence="3" id="KW-1185">Reference proteome</keyword>
<accession>A0AAD5P040</accession>
<reference evidence="2" key="1">
    <citation type="journal article" date="2022" name="Plant J.">
        <title>Strategies of tolerance reflected in two North American maple genomes.</title>
        <authorList>
            <person name="McEvoy S.L."/>
            <person name="Sezen U.U."/>
            <person name="Trouern-Trend A."/>
            <person name="McMahon S.M."/>
            <person name="Schaberg P.G."/>
            <person name="Yang J."/>
            <person name="Wegrzyn J.L."/>
            <person name="Swenson N.G."/>
        </authorList>
    </citation>
    <scope>NUCLEOTIDE SEQUENCE</scope>
    <source>
        <strain evidence="2">91603</strain>
    </source>
</reference>
<dbReference type="InterPro" id="IPR013103">
    <property type="entry name" value="RVT_2"/>
</dbReference>
<sequence length="90" mass="10293">MQEELEAFQKNDTWKIVSCPPSVKLIGCKWDYNIKLKSDGSLDRYKAQLVALGNHQEYGVDYDETFAPFAKMTIVQTILAISASQSWLLY</sequence>
<protein>
    <recommendedName>
        <fullName evidence="1">Reverse transcriptase Ty1/copia-type domain-containing protein</fullName>
    </recommendedName>
</protein>
<dbReference type="AlphaFoldDB" id="A0AAD5P040"/>